<feature type="repeat" description="TPR" evidence="1">
    <location>
        <begin position="341"/>
        <end position="374"/>
    </location>
</feature>
<feature type="repeat" description="TPR" evidence="1">
    <location>
        <begin position="1406"/>
        <end position="1439"/>
    </location>
</feature>
<feature type="repeat" description="TPR" evidence="1">
    <location>
        <begin position="307"/>
        <end position="340"/>
    </location>
</feature>
<dbReference type="InterPro" id="IPR052943">
    <property type="entry name" value="TMTC_O-mannosyl-trnsfr"/>
</dbReference>
<dbReference type="SMART" id="SM00028">
    <property type="entry name" value="TPR"/>
    <property type="match status" value="29"/>
</dbReference>
<feature type="repeat" description="TPR" evidence="1">
    <location>
        <begin position="443"/>
        <end position="476"/>
    </location>
</feature>
<dbReference type="InterPro" id="IPR011990">
    <property type="entry name" value="TPR-like_helical_dom_sf"/>
</dbReference>
<dbReference type="Proteomes" id="UP000781958">
    <property type="component" value="Unassembled WGS sequence"/>
</dbReference>
<evidence type="ECO:0000256" key="1">
    <source>
        <dbReference type="PROSITE-ProRule" id="PRU00339"/>
    </source>
</evidence>
<feature type="repeat" description="TPR" evidence="1">
    <location>
        <begin position="375"/>
        <end position="408"/>
    </location>
</feature>
<dbReference type="InterPro" id="IPR019734">
    <property type="entry name" value="TPR_rpt"/>
</dbReference>
<keyword evidence="3" id="KW-1185">Reference proteome</keyword>
<feature type="repeat" description="TPR" evidence="1">
    <location>
        <begin position="104"/>
        <end position="137"/>
    </location>
</feature>
<feature type="repeat" description="TPR" evidence="1">
    <location>
        <begin position="1576"/>
        <end position="1609"/>
    </location>
</feature>
<feature type="repeat" description="TPR" evidence="1">
    <location>
        <begin position="138"/>
        <end position="171"/>
    </location>
</feature>
<evidence type="ECO:0000313" key="3">
    <source>
        <dbReference type="Proteomes" id="UP000781958"/>
    </source>
</evidence>
<dbReference type="EMBL" id="JAGINP010000016">
    <property type="protein sequence ID" value="MBP2294481.1"/>
    <property type="molecule type" value="Genomic_DNA"/>
</dbReference>
<keyword evidence="1" id="KW-0802">TPR repeat</keyword>
<evidence type="ECO:0000313" key="2">
    <source>
        <dbReference type="EMBL" id="MBP2294481.1"/>
    </source>
</evidence>
<feature type="repeat" description="TPR" evidence="1">
    <location>
        <begin position="1046"/>
        <end position="1079"/>
    </location>
</feature>
<dbReference type="PANTHER" id="PTHR44809:SF1">
    <property type="entry name" value="PROTEIN O-MANNOSYL-TRANSFERASE TMTC1"/>
    <property type="match status" value="1"/>
</dbReference>
<feature type="repeat" description="TPR" evidence="1">
    <location>
        <begin position="273"/>
        <end position="306"/>
    </location>
</feature>
<dbReference type="Pfam" id="PF14559">
    <property type="entry name" value="TPR_19"/>
    <property type="match status" value="2"/>
</dbReference>
<organism evidence="2 3">
    <name type="scientific">Azospirillum rugosum</name>
    <dbReference type="NCBI Taxonomy" id="416170"/>
    <lineage>
        <taxon>Bacteria</taxon>
        <taxon>Pseudomonadati</taxon>
        <taxon>Pseudomonadota</taxon>
        <taxon>Alphaproteobacteria</taxon>
        <taxon>Rhodospirillales</taxon>
        <taxon>Azospirillaceae</taxon>
        <taxon>Azospirillum</taxon>
    </lineage>
</organism>
<dbReference type="PROSITE" id="PS50005">
    <property type="entry name" value="TPR"/>
    <property type="match status" value="14"/>
</dbReference>
<sequence length="1972" mass="211537">MLEEQLNAAIDHHRAGRLADAQRLYARILALRADHADALHLSGIADYQSGRAEAAARRFRAVLAAHPAFAEAHNSLGNTLADAGCWGEAAAAYGRAITLQPGYAEALGNLGTVRQAEGRHADALAAYNEALRLEPARPGTLHNLGLLHQQLGDLDRAAVCFHEAVKASPGHAPAWRSLALALRALGHPDAEACLRRALADAPGDADLAIELGTLLGERQRWAEAEAVLRPALDATPAHARLRFALAGALQNQGRRAEAADDYRRALADEPMLASAWNNLGVVLLDLGAAEEATAALRACLALEPADAMALNNLGTGFEALERSGDAVPVYRRALAVRPDYAKALDNLGNALASVASHEEAIRLHRMAIVAQPEHAEAYTNQGTSLHPLDRWAEALAVHRRAVRLSPRNAPARTALGLALQMLGHPEEAEAAHRAALEIDAQNAEAHANLGMLLWLTNRPQEAEGPLRHALDLDPSLAAAHLNLGLVSLALGKLGVGWESYQWRFRAKGYRDRAVAAPPWRGEPMPGKRLLVWREQGVGDEILFASCFRAAADRVGHVVVECDRRLVSLFARSFSWAMVRAETLTDDGRETIVPMDCDAHIAAGALPRLVRPALSAFSDAAPWLVPDPARAAAWRERLDALGPGLKVGIGWRSQMMTTDRKAAYVTLDAFAPLFALPGVVFVTVQYGDCAAEIAAAEARFGVRIHRWDDLDLKDDFEGTAALIAGLDLVITPAISAGELAGALGVPVWRLGHRDWTQLGSGVRPWFPTQRLFQPSPGEGLEDMLARMARTLDRMRAAAAPAAPSEPADVDRLVADAIDRHRSGDPAGAERLCRAALDASPDHAVALHLLGILLRRRGEPAEAAAVLARAATADPGNAAAHAALADALQALGHTAGAEAAQRHAIAARPDGAEHWVNRAALLRALGQSDGAEAAAGRALLLRPGLGPAHTHLGHLRAGRGDRAGAARSHRLALLLAPSGAAELVNMATALQDAQRLPEAETLLRRATRVAPGEAAAWSHLGSVLDQRDRLAEALACHRRALDLAPDLAEAHANLGIHWGRQRRLEEAKAAYRDAIQADPRLATARYNLSLLLLEEGALRPGWADHEWRFGSPQFLHQARRFAARGWRGENISAARVLVWREQGVGDEILFASCYPDLQRRAGHLVIECDRRLVTLFARSFPGATVRPPTPDPRDVDVQVAAGSLPRLLRPDLKRFPAQPWLVPDPQRVALWRDRVAALGPGLKLGIAWRSQLMDGDRRHCYTALDQWGPLFALPGVTFITVQYGDCEAEIAAAEARFGVRIHRWADLNLKDDFEGTAALAANLDLMISPAMSAGELGGALGVPVWRFGLPEWTQLGTGARPWYPTQRLFQPRPGEGLGEVLARMAVVLRRLMPEPSSAPPPPSPPPDPEALLEQAAAHHRAGRLADAAPLYDRVLRSQPDHPVALHLSGLLAHQTGRSEEAVERIAAALSHMPAYAAAQTSLGTVLLDTRQPDAAAGRFRRALALQPASAAALTNLGNALEAGHDLEGAALSHQRAALADPALAEAHDNRGAVLTRLGRLDDGAASHRRAVALAPARGAGWLNLGVALRRSGRWPVAHHALRRALALEPGTADALANLGRLLRDLGRAEEAERWCDRALALDPDQPAAAFNKGLLCLTRGDLPTGWWGYDRRFRARDLAGAARVLPVPPWEGEDPAGLHLLVWREQGLGDEILFCGCLPELIARAGSVTVECDRRLVPLFARSFPAATIRPAPADPEAPCAGIDRRIDRHVAMGSLPRLLRPGLADFPPRAGYLVPDPAQVLRWRERVAAPGPGLRVGIAWRSGLVTAERRGAYAAIGDWGPVFAVPGVRFVNLQYGDCAAELAEAQRRFGVTIHTWPDLDLKDDLDGVAALMAGLDLVITPASSVGEMAGALGVPVWRFGLGGDWTALGTGTRPWFPSMTLVTAPPGQPTSGALPLIARRLCRLAEQPLRAGQ</sequence>
<feature type="repeat" description="TPR" evidence="1">
    <location>
        <begin position="70"/>
        <end position="103"/>
    </location>
</feature>
<proteinExistence type="predicted"/>
<dbReference type="PANTHER" id="PTHR44809">
    <property type="match status" value="1"/>
</dbReference>
<dbReference type="PROSITE" id="PS50293">
    <property type="entry name" value="TPR_REGION"/>
    <property type="match status" value="2"/>
</dbReference>
<dbReference type="Gene3D" id="1.25.40.10">
    <property type="entry name" value="Tetratricopeptide repeat domain"/>
    <property type="match status" value="12"/>
</dbReference>
<feature type="repeat" description="TPR" evidence="1">
    <location>
        <begin position="1610"/>
        <end position="1643"/>
    </location>
</feature>
<reference evidence="2 3" key="1">
    <citation type="submission" date="2021-03" db="EMBL/GenBank/DDBJ databases">
        <title>Genomic Encyclopedia of Type Strains, Phase III (KMG-III): the genomes of soil and plant-associated and newly described type strains.</title>
        <authorList>
            <person name="Whitman W."/>
        </authorList>
    </citation>
    <scope>NUCLEOTIDE SEQUENCE [LARGE SCALE GENOMIC DNA]</scope>
    <source>
        <strain evidence="2 3">IMMIB AFH-6</strain>
    </source>
</reference>
<feature type="repeat" description="TPR" evidence="1">
    <location>
        <begin position="1474"/>
        <end position="1507"/>
    </location>
</feature>
<feature type="repeat" description="TPR" evidence="1">
    <location>
        <begin position="1012"/>
        <end position="1045"/>
    </location>
</feature>
<dbReference type="SUPFAM" id="SSF48452">
    <property type="entry name" value="TPR-like"/>
    <property type="match status" value="5"/>
</dbReference>
<gene>
    <name evidence="2" type="ORF">J2851_004271</name>
</gene>
<protein>
    <submittedName>
        <fullName evidence="2">Tetratricopeptide (TPR) repeat protein</fullName>
    </submittedName>
</protein>
<dbReference type="SUPFAM" id="SSF53756">
    <property type="entry name" value="UDP-Glycosyltransferase/glycogen phosphorylase"/>
    <property type="match status" value="3"/>
</dbReference>
<dbReference type="Pfam" id="PF13432">
    <property type="entry name" value="TPR_16"/>
    <property type="match status" value="8"/>
</dbReference>
<comment type="caution">
    <text evidence="2">The sequence shown here is derived from an EMBL/GenBank/DDBJ whole genome shotgun (WGS) entry which is preliminary data.</text>
</comment>
<dbReference type="RefSeq" id="WP_246500818.1">
    <property type="nucleotide sequence ID" value="NZ_JAGINP010000016.1"/>
</dbReference>
<accession>A0ABS4SPJ2</accession>
<name>A0ABS4SPJ2_9PROT</name>